<keyword evidence="11" id="KW-1185">Reference proteome</keyword>
<dbReference type="PROSITE" id="PS50011">
    <property type="entry name" value="PROTEIN_KINASE_DOM"/>
    <property type="match status" value="1"/>
</dbReference>
<dbReference type="InterPro" id="IPR008271">
    <property type="entry name" value="Ser/Thr_kinase_AS"/>
</dbReference>
<dbReference type="Gene3D" id="1.10.510.10">
    <property type="entry name" value="Transferase(Phosphotransferase) domain 1"/>
    <property type="match status" value="1"/>
</dbReference>
<evidence type="ECO:0000256" key="7">
    <source>
        <dbReference type="RuleBase" id="RU000304"/>
    </source>
</evidence>
<protein>
    <recommendedName>
        <fullName evidence="9">Protein kinase domain-containing protein</fullName>
    </recommendedName>
</protein>
<dbReference type="PANTHER" id="PTHR24346">
    <property type="entry name" value="MAP/MICROTUBULE AFFINITY-REGULATING KINASE"/>
    <property type="match status" value="1"/>
</dbReference>
<keyword evidence="1 7" id="KW-0723">Serine/threonine-protein kinase</keyword>
<keyword evidence="4" id="KW-0418">Kinase</keyword>
<keyword evidence="5 6" id="KW-0067">ATP-binding</keyword>
<dbReference type="PROSITE" id="PS00107">
    <property type="entry name" value="PROTEIN_KINASE_ATP"/>
    <property type="match status" value="1"/>
</dbReference>
<organism evidence="10 11">
    <name type="scientific">Steinernema hermaphroditum</name>
    <dbReference type="NCBI Taxonomy" id="289476"/>
    <lineage>
        <taxon>Eukaryota</taxon>
        <taxon>Metazoa</taxon>
        <taxon>Ecdysozoa</taxon>
        <taxon>Nematoda</taxon>
        <taxon>Chromadorea</taxon>
        <taxon>Rhabditida</taxon>
        <taxon>Tylenchina</taxon>
        <taxon>Panagrolaimomorpha</taxon>
        <taxon>Strongyloidoidea</taxon>
        <taxon>Steinernematidae</taxon>
        <taxon>Steinernema</taxon>
    </lineage>
</organism>
<evidence type="ECO:0000256" key="3">
    <source>
        <dbReference type="ARBA" id="ARBA00022741"/>
    </source>
</evidence>
<dbReference type="AlphaFoldDB" id="A0AA39HQV8"/>
<evidence type="ECO:0000313" key="10">
    <source>
        <dbReference type="EMBL" id="KAK0409769.1"/>
    </source>
</evidence>
<dbReference type="GO" id="GO:0004674">
    <property type="term" value="F:protein serine/threonine kinase activity"/>
    <property type="evidence" value="ECO:0007669"/>
    <property type="project" value="UniProtKB-KW"/>
</dbReference>
<dbReference type="EMBL" id="JAUCMV010000003">
    <property type="protein sequence ID" value="KAK0409769.1"/>
    <property type="molecule type" value="Genomic_DNA"/>
</dbReference>
<dbReference type="GO" id="GO:0005737">
    <property type="term" value="C:cytoplasm"/>
    <property type="evidence" value="ECO:0007669"/>
    <property type="project" value="TreeGrafter"/>
</dbReference>
<dbReference type="PROSITE" id="PS00108">
    <property type="entry name" value="PROTEIN_KINASE_ST"/>
    <property type="match status" value="1"/>
</dbReference>
<dbReference type="PANTHER" id="PTHR24346:SF82">
    <property type="entry name" value="KP78A-RELATED"/>
    <property type="match status" value="1"/>
</dbReference>
<feature type="region of interest" description="Disordered" evidence="8">
    <location>
        <begin position="285"/>
        <end position="331"/>
    </location>
</feature>
<dbReference type="InterPro" id="IPR017441">
    <property type="entry name" value="Protein_kinase_ATP_BS"/>
</dbReference>
<evidence type="ECO:0000256" key="8">
    <source>
        <dbReference type="SAM" id="MobiDB-lite"/>
    </source>
</evidence>
<dbReference type="Proteomes" id="UP001175271">
    <property type="component" value="Unassembled WGS sequence"/>
</dbReference>
<keyword evidence="3 6" id="KW-0547">Nucleotide-binding</keyword>
<evidence type="ECO:0000256" key="4">
    <source>
        <dbReference type="ARBA" id="ARBA00022777"/>
    </source>
</evidence>
<evidence type="ECO:0000256" key="1">
    <source>
        <dbReference type="ARBA" id="ARBA00022527"/>
    </source>
</evidence>
<dbReference type="GO" id="GO:0005524">
    <property type="term" value="F:ATP binding"/>
    <property type="evidence" value="ECO:0007669"/>
    <property type="project" value="UniProtKB-UniRule"/>
</dbReference>
<evidence type="ECO:0000256" key="6">
    <source>
        <dbReference type="PROSITE-ProRule" id="PRU10141"/>
    </source>
</evidence>
<dbReference type="InterPro" id="IPR011009">
    <property type="entry name" value="Kinase-like_dom_sf"/>
</dbReference>
<dbReference type="InterPro" id="IPR000719">
    <property type="entry name" value="Prot_kinase_dom"/>
</dbReference>
<evidence type="ECO:0000256" key="2">
    <source>
        <dbReference type="ARBA" id="ARBA00022679"/>
    </source>
</evidence>
<name>A0AA39HQV8_9BILA</name>
<accession>A0AA39HQV8</accession>
<comment type="caution">
    <text evidence="10">The sequence shown here is derived from an EMBL/GenBank/DDBJ whole genome shotgun (WGS) entry which is preliminary data.</text>
</comment>
<proteinExistence type="inferred from homology"/>
<evidence type="ECO:0000313" key="11">
    <source>
        <dbReference type="Proteomes" id="UP001175271"/>
    </source>
</evidence>
<evidence type="ECO:0000256" key="5">
    <source>
        <dbReference type="ARBA" id="ARBA00022840"/>
    </source>
</evidence>
<feature type="compositionally biased region" description="Polar residues" evidence="8">
    <location>
        <begin position="288"/>
        <end position="304"/>
    </location>
</feature>
<keyword evidence="2" id="KW-0808">Transferase</keyword>
<evidence type="ECO:0000259" key="9">
    <source>
        <dbReference type="PROSITE" id="PS50011"/>
    </source>
</evidence>
<dbReference type="GO" id="GO:0035556">
    <property type="term" value="P:intracellular signal transduction"/>
    <property type="evidence" value="ECO:0007669"/>
    <property type="project" value="TreeGrafter"/>
</dbReference>
<comment type="similarity">
    <text evidence="7">Belongs to the protein kinase superfamily.</text>
</comment>
<feature type="domain" description="Protein kinase" evidence="9">
    <location>
        <begin position="33"/>
        <end position="283"/>
    </location>
</feature>
<feature type="binding site" evidence="6">
    <location>
        <position position="60"/>
    </location>
    <ligand>
        <name>ATP</name>
        <dbReference type="ChEBI" id="CHEBI:30616"/>
    </ligand>
</feature>
<sequence>MELRNNRTPKGSDGAVAPVIAEANKKILGIDGMKVRQVIGSGSYGTVVLYAAAKKSVAVKSMKCKSDRDKVDVAMEVEALRLFKDCPHVIDYIGDLLEGDIHHVVMDAAQKDFTQLIEGMSSRKAKQYFKQLIAGVGYMHNKGFAHRDLKTPNLLLGRDNLLKICDFNMAISFISGDGLALYCRGSCGTEEYHPPEMIAKPYDIKYCPRAYDIWACGIIFAEFFTGDLPWDVAKESHKPFADFVTGITIPQMTNPQEAFFRFICSLSWAQRPKIEDILKHPFMRERTSTTQRTPLGPAQINTPGATPVNRKRKGKTGSSPGGVKRVNVRAA</sequence>
<gene>
    <name evidence="10" type="ORF">QR680_004744</name>
</gene>
<dbReference type="SMART" id="SM00220">
    <property type="entry name" value="S_TKc"/>
    <property type="match status" value="1"/>
</dbReference>
<dbReference type="Pfam" id="PF00069">
    <property type="entry name" value="Pkinase"/>
    <property type="match status" value="1"/>
</dbReference>
<reference evidence="10" key="1">
    <citation type="submission" date="2023-06" db="EMBL/GenBank/DDBJ databases">
        <title>Genomic analysis of the entomopathogenic nematode Steinernema hermaphroditum.</title>
        <authorList>
            <person name="Schwarz E.M."/>
            <person name="Heppert J.K."/>
            <person name="Baniya A."/>
            <person name="Schwartz H.T."/>
            <person name="Tan C.-H."/>
            <person name="Antoshechkin I."/>
            <person name="Sternberg P.W."/>
            <person name="Goodrich-Blair H."/>
            <person name="Dillman A.R."/>
        </authorList>
    </citation>
    <scope>NUCLEOTIDE SEQUENCE</scope>
    <source>
        <strain evidence="10">PS9179</strain>
        <tissue evidence="10">Whole animal</tissue>
    </source>
</reference>
<dbReference type="SUPFAM" id="SSF56112">
    <property type="entry name" value="Protein kinase-like (PK-like)"/>
    <property type="match status" value="1"/>
</dbReference>